<proteinExistence type="predicted"/>
<evidence type="ECO:0000313" key="2">
    <source>
        <dbReference type="Proteomes" id="UP000554520"/>
    </source>
</evidence>
<dbReference type="EMBL" id="JACHXN010000017">
    <property type="protein sequence ID" value="MBB3148079.1"/>
    <property type="molecule type" value="Genomic_DNA"/>
</dbReference>
<reference evidence="1 2" key="1">
    <citation type="submission" date="2020-08" db="EMBL/GenBank/DDBJ databases">
        <title>Genomic Encyclopedia of Type Strains, Phase III (KMG-III): the genomes of soil and plant-associated and newly described type strains.</title>
        <authorList>
            <person name="Whitman W."/>
        </authorList>
    </citation>
    <scope>NUCLEOTIDE SEQUENCE [LARGE SCALE GENOMIC DNA]</scope>
    <source>
        <strain evidence="1 2">CECT 7015</strain>
    </source>
</reference>
<sequence>MESVKNWSSDRERMDIFRVRDQLKGRKAKQLLLETVLNFTKVAVGALGHQNTEQSFHKGR</sequence>
<evidence type="ECO:0000313" key="1">
    <source>
        <dbReference type="EMBL" id="MBB3148079.1"/>
    </source>
</evidence>
<gene>
    <name evidence="1" type="ORF">FHS21_004522</name>
</gene>
<comment type="caution">
    <text evidence="1">The sequence shown here is derived from an EMBL/GenBank/DDBJ whole genome shotgun (WGS) entry which is preliminary data.</text>
</comment>
<keyword evidence="2" id="KW-1185">Reference proteome</keyword>
<dbReference type="Proteomes" id="UP000554520">
    <property type="component" value="Unassembled WGS sequence"/>
</dbReference>
<protein>
    <submittedName>
        <fullName evidence="1">Uncharacterized protein</fullName>
    </submittedName>
</protein>
<dbReference type="AlphaFoldDB" id="A0A839UHQ2"/>
<organism evidence="1 2">
    <name type="scientific">Phyllobacterium trifolii</name>
    <dbReference type="NCBI Taxonomy" id="300193"/>
    <lineage>
        <taxon>Bacteria</taxon>
        <taxon>Pseudomonadati</taxon>
        <taxon>Pseudomonadota</taxon>
        <taxon>Alphaproteobacteria</taxon>
        <taxon>Hyphomicrobiales</taxon>
        <taxon>Phyllobacteriaceae</taxon>
        <taxon>Phyllobacterium</taxon>
    </lineage>
</organism>
<accession>A0A839UHQ2</accession>
<name>A0A839UHQ2_9HYPH</name>